<dbReference type="EMBL" id="JAGISH010000001">
    <property type="protein sequence ID" value="MBP0480939.1"/>
    <property type="molecule type" value="Genomic_DNA"/>
</dbReference>
<sequence>MEAVIDLLLAWIGENSQYDTSHLARPQVVELSAEDLTTRYYEGMAHKSKQNDAPADGVEDRLNALYIGGEDEAGTVYIRPAATIEGAQYFENPYDNPLWREILMHELVHHAQHAAQDTAWTCVARGEAEAYHMGGLFFAQKHWPDPMQNREIWKVLYHDC</sequence>
<dbReference type="Proteomes" id="UP000675940">
    <property type="component" value="Unassembled WGS sequence"/>
</dbReference>
<proteinExistence type="predicted"/>
<dbReference type="AlphaFoldDB" id="A0A940MKB7"/>
<name>A0A940MKB7_9RHOB</name>
<organism evidence="1 2">
    <name type="scientific">Sagittula salina</name>
    <dbReference type="NCBI Taxonomy" id="2820268"/>
    <lineage>
        <taxon>Bacteria</taxon>
        <taxon>Pseudomonadati</taxon>
        <taxon>Pseudomonadota</taxon>
        <taxon>Alphaproteobacteria</taxon>
        <taxon>Rhodobacterales</taxon>
        <taxon>Roseobacteraceae</taxon>
        <taxon>Sagittula</taxon>
    </lineage>
</organism>
<dbReference type="RefSeq" id="WP_209358360.1">
    <property type="nucleotide sequence ID" value="NZ_JAGISH010000001.1"/>
</dbReference>
<keyword evidence="2" id="KW-1185">Reference proteome</keyword>
<reference evidence="1" key="1">
    <citation type="submission" date="2021-03" db="EMBL/GenBank/DDBJ databases">
        <title>Sagittula salina sp. nov. strain M10.9X isolated from the marine waste.</title>
        <authorList>
            <person name="Satari L."/>
            <person name="Molina-Menor E."/>
            <person name="Vidal-Verdu A."/>
            <person name="Pascual J."/>
            <person name="Pereto J."/>
            <person name="Porcar M."/>
        </authorList>
    </citation>
    <scope>NUCLEOTIDE SEQUENCE</scope>
    <source>
        <strain evidence="1">M10.9X</strain>
    </source>
</reference>
<accession>A0A940MKB7</accession>
<evidence type="ECO:0000313" key="2">
    <source>
        <dbReference type="Proteomes" id="UP000675940"/>
    </source>
</evidence>
<gene>
    <name evidence="1" type="ORF">J5474_00335</name>
</gene>
<evidence type="ECO:0000313" key="1">
    <source>
        <dbReference type="EMBL" id="MBP0480939.1"/>
    </source>
</evidence>
<protein>
    <submittedName>
        <fullName evidence="1">Uncharacterized protein</fullName>
    </submittedName>
</protein>
<comment type="caution">
    <text evidence="1">The sequence shown here is derived from an EMBL/GenBank/DDBJ whole genome shotgun (WGS) entry which is preliminary data.</text>
</comment>